<dbReference type="Proteomes" id="UP000251002">
    <property type="component" value="Unassembled WGS sequence"/>
</dbReference>
<protein>
    <submittedName>
        <fullName evidence="1">Uncharacterized protein</fullName>
    </submittedName>
</protein>
<reference evidence="1 2" key="1">
    <citation type="submission" date="2018-06" db="EMBL/GenBank/DDBJ databases">
        <title>The draft genome sequences of strains SCU63 and S1.</title>
        <authorList>
            <person name="Gan L."/>
        </authorList>
    </citation>
    <scope>NUCLEOTIDE SEQUENCE [LARGE SCALE GENOMIC DNA]</scope>
    <source>
        <strain evidence="1 2">SCU63</strain>
    </source>
</reference>
<organism evidence="1 2">
    <name type="scientific">Planococcus halotolerans</name>
    <dbReference type="NCBI Taxonomy" id="2233542"/>
    <lineage>
        <taxon>Bacteria</taxon>
        <taxon>Bacillati</taxon>
        <taxon>Bacillota</taxon>
        <taxon>Bacilli</taxon>
        <taxon>Bacillales</taxon>
        <taxon>Caryophanaceae</taxon>
        <taxon>Planococcus</taxon>
    </lineage>
</organism>
<comment type="caution">
    <text evidence="1">The sequence shown here is derived from an EMBL/GenBank/DDBJ whole genome shotgun (WGS) entry which is preliminary data.</text>
</comment>
<dbReference type="AlphaFoldDB" id="A0A365KKS0"/>
<gene>
    <name evidence="1" type="ORF">DP120_16990</name>
</gene>
<evidence type="ECO:0000313" key="1">
    <source>
        <dbReference type="EMBL" id="RAZ73631.1"/>
    </source>
</evidence>
<sequence length="271" mass="28924">MTPDIFNVNSENFVGGPGRLVVADLAIAAPTKISDVMDTTTPYNLKNGWRDLGATNDGISISRGFSTEDFEVDQVMGPADTEVTGYTHSLSTSLAENTLINRQLALVGGEIIETPAELGAAQALAGALAVGARIVTLTTADVAFKAGGWLQFTGGEMKKIVSVDGTSVVLESGVEKAYATTDSVSPITSLPTKRIGYGTKRDVPFQRYALISQKKDGSLYMAVIRKAQVTGDDKEQSFNKSKRVLPLSLTAFPEDGIADEENVYYEIEESI</sequence>
<accession>A0A365KKS0</accession>
<dbReference type="EMBL" id="QLZR01000009">
    <property type="protein sequence ID" value="RAZ73631.1"/>
    <property type="molecule type" value="Genomic_DNA"/>
</dbReference>
<name>A0A365KKS0_9BACL</name>
<evidence type="ECO:0000313" key="2">
    <source>
        <dbReference type="Proteomes" id="UP000251002"/>
    </source>
</evidence>
<keyword evidence="2" id="KW-1185">Reference proteome</keyword>
<dbReference type="RefSeq" id="WP_112224821.1">
    <property type="nucleotide sequence ID" value="NZ_CP196859.1"/>
</dbReference>
<proteinExistence type="predicted"/>